<keyword evidence="3" id="KW-0964">Secreted</keyword>
<dbReference type="CDD" id="cd05233">
    <property type="entry name" value="SDR_c"/>
    <property type="match status" value="1"/>
</dbReference>
<dbReference type="PROSITE" id="PS51257">
    <property type="entry name" value="PROKAR_LIPOPROTEIN"/>
    <property type="match status" value="1"/>
</dbReference>
<dbReference type="Proteomes" id="UP000465360">
    <property type="component" value="Unassembled WGS sequence"/>
</dbReference>
<name>A0A7I9YZ05_MYCBU</name>
<dbReference type="FunFam" id="3.40.50.720:FF:000084">
    <property type="entry name" value="Short-chain dehydrogenase reductase"/>
    <property type="match status" value="1"/>
</dbReference>
<evidence type="ECO:0000313" key="7">
    <source>
        <dbReference type="EMBL" id="GFG93959.1"/>
    </source>
</evidence>
<protein>
    <recommendedName>
        <fullName evidence="5">3-oxoacyl-[acyl-carrier-protein] reductase MabA</fullName>
    </recommendedName>
</protein>
<dbReference type="InterPro" id="IPR036291">
    <property type="entry name" value="NAD(P)-bd_dom_sf"/>
</dbReference>
<organism evidence="7 8">
    <name type="scientific">Mycobacterium bourgelatii</name>
    <dbReference type="NCBI Taxonomy" id="1273442"/>
    <lineage>
        <taxon>Bacteria</taxon>
        <taxon>Bacillati</taxon>
        <taxon>Actinomycetota</taxon>
        <taxon>Actinomycetes</taxon>
        <taxon>Mycobacteriales</taxon>
        <taxon>Mycobacteriaceae</taxon>
        <taxon>Mycobacterium</taxon>
    </lineage>
</organism>
<keyword evidence="4" id="KW-0560">Oxidoreductase</keyword>
<keyword evidence="3" id="KW-0134">Cell wall</keyword>
<dbReference type="SUPFAM" id="SSF51735">
    <property type="entry name" value="NAD(P)-binding Rossmann-fold domains"/>
    <property type="match status" value="1"/>
</dbReference>
<evidence type="ECO:0000256" key="2">
    <source>
        <dbReference type="ARBA" id="ARBA00006484"/>
    </source>
</evidence>
<dbReference type="AlphaFoldDB" id="A0A7I9YZ05"/>
<evidence type="ECO:0000256" key="4">
    <source>
        <dbReference type="ARBA" id="ARBA00023002"/>
    </source>
</evidence>
<proteinExistence type="inferred from homology"/>
<dbReference type="InterPro" id="IPR020904">
    <property type="entry name" value="Sc_DH/Rdtase_CS"/>
</dbReference>
<gene>
    <name evidence="7" type="ORF">MBOU_60010</name>
</gene>
<evidence type="ECO:0000256" key="5">
    <source>
        <dbReference type="ARBA" id="ARBA00040781"/>
    </source>
</evidence>
<dbReference type="PANTHER" id="PTHR42879">
    <property type="entry name" value="3-OXOACYL-(ACYL-CARRIER-PROTEIN) REDUCTASE"/>
    <property type="match status" value="1"/>
</dbReference>
<dbReference type="InterPro" id="IPR050259">
    <property type="entry name" value="SDR"/>
</dbReference>
<dbReference type="Pfam" id="PF13561">
    <property type="entry name" value="adh_short_C2"/>
    <property type="match status" value="1"/>
</dbReference>
<accession>A0A7I9YZ05</accession>
<comment type="catalytic activity">
    <reaction evidence="6">
        <text>a (3R)-hydroxyacyl-[ACP] + NADP(+) = a 3-oxoacyl-[ACP] + NADPH + H(+)</text>
        <dbReference type="Rhea" id="RHEA:17397"/>
        <dbReference type="Rhea" id="RHEA-COMP:9916"/>
        <dbReference type="Rhea" id="RHEA-COMP:9945"/>
        <dbReference type="ChEBI" id="CHEBI:15378"/>
        <dbReference type="ChEBI" id="CHEBI:57783"/>
        <dbReference type="ChEBI" id="CHEBI:58349"/>
        <dbReference type="ChEBI" id="CHEBI:78776"/>
        <dbReference type="ChEBI" id="CHEBI:78827"/>
        <dbReference type="EC" id="1.1.1.100"/>
    </reaction>
    <physiologicalReaction direction="right-to-left" evidence="6">
        <dbReference type="Rhea" id="RHEA:17399"/>
    </physiologicalReaction>
</comment>
<dbReference type="InterPro" id="IPR002347">
    <property type="entry name" value="SDR_fam"/>
</dbReference>
<dbReference type="Gene3D" id="3.40.50.720">
    <property type="entry name" value="NAD(P)-binding Rossmann-like Domain"/>
    <property type="match status" value="1"/>
</dbReference>
<dbReference type="PROSITE" id="PS00061">
    <property type="entry name" value="ADH_SHORT"/>
    <property type="match status" value="1"/>
</dbReference>
<dbReference type="EMBL" id="BLKZ01000002">
    <property type="protein sequence ID" value="GFG93959.1"/>
    <property type="molecule type" value="Genomic_DNA"/>
</dbReference>
<comment type="subcellular location">
    <subcellularLocation>
        <location evidence="1">Secreted</location>
        <location evidence="1">Cell wall</location>
    </subcellularLocation>
</comment>
<evidence type="ECO:0000256" key="6">
    <source>
        <dbReference type="ARBA" id="ARBA00047400"/>
    </source>
</evidence>
<comment type="similarity">
    <text evidence="2">Belongs to the short-chain dehydrogenases/reductases (SDR) family.</text>
</comment>
<dbReference type="PANTHER" id="PTHR42879:SF2">
    <property type="entry name" value="3-OXOACYL-[ACYL-CARRIER-PROTEIN] REDUCTASE FABG"/>
    <property type="match status" value="1"/>
</dbReference>
<evidence type="ECO:0000313" key="8">
    <source>
        <dbReference type="Proteomes" id="UP000465360"/>
    </source>
</evidence>
<dbReference type="PRINTS" id="PR00080">
    <property type="entry name" value="SDRFAMILY"/>
</dbReference>
<sequence>MRCGDMQVAIVTGATGGIGFGCATKLAEAGIAVLATGRDESRLAELARAIGDPDWVATHAADLTDDDAPRQIADAAVSRWGRIDFLINNAGVGSPKPLHETDDESLDYFLGLMLRAPFRLAREVLPHMAPGSAIINITSTFAVVGGMRGGAYSAAKGGLTALTNHIACQYGSQGIRCNAVAPGVIQTPMTEQRLQDKRFKRMQVEMTPHQRLGTVDDVASTVAFLCSPGGAFINGQTIVVDGGWSSTKYLSELALTSEWKPAQLDSK</sequence>
<comment type="caution">
    <text evidence="7">The sequence shown here is derived from an EMBL/GenBank/DDBJ whole genome shotgun (WGS) entry which is preliminary data.</text>
</comment>
<evidence type="ECO:0000256" key="3">
    <source>
        <dbReference type="ARBA" id="ARBA00022512"/>
    </source>
</evidence>
<evidence type="ECO:0000256" key="1">
    <source>
        <dbReference type="ARBA" id="ARBA00004191"/>
    </source>
</evidence>
<reference evidence="7 8" key="1">
    <citation type="journal article" date="2019" name="Emerg. Microbes Infect.">
        <title>Comprehensive subspecies identification of 175 nontuberculous mycobacteria species based on 7547 genomic profiles.</title>
        <authorList>
            <person name="Matsumoto Y."/>
            <person name="Kinjo T."/>
            <person name="Motooka D."/>
            <person name="Nabeya D."/>
            <person name="Jung N."/>
            <person name="Uechi K."/>
            <person name="Horii T."/>
            <person name="Iida T."/>
            <person name="Fujita J."/>
            <person name="Nakamura S."/>
        </authorList>
    </citation>
    <scope>NUCLEOTIDE SEQUENCE [LARGE SCALE GENOMIC DNA]</scope>
    <source>
        <strain evidence="7 8">JCM 30725</strain>
    </source>
</reference>
<keyword evidence="8" id="KW-1185">Reference proteome</keyword>
<dbReference type="GO" id="GO:0004316">
    <property type="term" value="F:3-oxoacyl-[acyl-carrier-protein] reductase (NADPH) activity"/>
    <property type="evidence" value="ECO:0007669"/>
    <property type="project" value="UniProtKB-EC"/>
</dbReference>
<dbReference type="GO" id="GO:0032787">
    <property type="term" value="P:monocarboxylic acid metabolic process"/>
    <property type="evidence" value="ECO:0007669"/>
    <property type="project" value="UniProtKB-ARBA"/>
</dbReference>
<dbReference type="PRINTS" id="PR00081">
    <property type="entry name" value="GDHRDH"/>
</dbReference>